<dbReference type="InterPro" id="IPR009881">
    <property type="entry name" value="DUF1433"/>
</dbReference>
<keyword evidence="6" id="KW-1185">Reference proteome</keyword>
<dbReference type="eggNOG" id="ENOG50344CX">
    <property type="taxonomic scope" value="Bacteria"/>
</dbReference>
<evidence type="ECO:0000313" key="6">
    <source>
        <dbReference type="Proteomes" id="UP000014157"/>
    </source>
</evidence>
<reference evidence="4 6" key="2">
    <citation type="submission" date="2013-03" db="EMBL/GenBank/DDBJ databases">
        <title>The Genome Sequence of Enterococcus moraviensis BAA-383 (PacBio/Illumina hybrid assembly).</title>
        <authorList>
            <consortium name="The Broad Institute Genomics Platform"/>
            <consortium name="The Broad Institute Genome Sequencing Center for Infectious Disease"/>
            <person name="Earl A."/>
            <person name="Russ C."/>
            <person name="Gilmore M."/>
            <person name="Surin D."/>
            <person name="Walker B."/>
            <person name="Young S."/>
            <person name="Zeng Q."/>
            <person name="Gargeya S."/>
            <person name="Fitzgerald M."/>
            <person name="Haas B."/>
            <person name="Abouelleil A."/>
            <person name="Allen A.W."/>
            <person name="Alvarado L."/>
            <person name="Arachchi H.M."/>
            <person name="Berlin A.M."/>
            <person name="Chapman S.B."/>
            <person name="Gainer-Dewar J."/>
            <person name="Goldberg J."/>
            <person name="Griggs A."/>
            <person name="Gujja S."/>
            <person name="Hansen M."/>
            <person name="Howarth C."/>
            <person name="Imamovic A."/>
            <person name="Ireland A."/>
            <person name="Larimer J."/>
            <person name="McCowan C."/>
            <person name="Murphy C."/>
            <person name="Pearson M."/>
            <person name="Poon T.W."/>
            <person name="Priest M."/>
            <person name="Roberts A."/>
            <person name="Saif S."/>
            <person name="Shea T."/>
            <person name="Sisk P."/>
            <person name="Sykes S."/>
            <person name="Wortman J."/>
            <person name="Nusbaum C."/>
            <person name="Birren B."/>
        </authorList>
    </citation>
    <scope>NUCLEOTIDE SEQUENCE [LARGE SCALE GENOMIC DNA]</scope>
    <source>
        <strain evidence="4 6">ATCC BAA-383</strain>
    </source>
</reference>
<evidence type="ECO:0000313" key="5">
    <source>
        <dbReference type="Proteomes" id="UP000013781"/>
    </source>
</evidence>
<evidence type="ECO:0000256" key="1">
    <source>
        <dbReference type="SAM" id="MobiDB-lite"/>
    </source>
</evidence>
<sequence>MKTRYKFLIGIGIIIIGVAGLNYYSYNDYINKQKERIELFFKYNYNNIDSLTFTETKKNPMGSLDFYGYFNSDKSNSFIGSVMPYQKEFERNNVMDGAFSRKNDKFKGRKTYTVSEIENIQQKERRENKEENSSSGFSDSTGLSKYSE</sequence>
<protein>
    <recommendedName>
        <fullName evidence="7">DUF1433 domain-containing protein</fullName>
    </recommendedName>
</protein>
<comment type="caution">
    <text evidence="3">The sequence shown here is derived from an EMBL/GenBank/DDBJ whole genome shotgun (WGS) entry which is preliminary data.</text>
</comment>
<keyword evidence="2" id="KW-0472">Membrane</keyword>
<evidence type="ECO:0008006" key="7">
    <source>
        <dbReference type="Google" id="ProtNLM"/>
    </source>
</evidence>
<dbReference type="STRING" id="155617.RV09_GL002448"/>
<reference evidence="3 5" key="1">
    <citation type="submission" date="2013-02" db="EMBL/GenBank/DDBJ databases">
        <title>The Genome Sequence of Enterococcus moraviensis BAA-383.</title>
        <authorList>
            <consortium name="The Broad Institute Genome Sequencing Platform"/>
            <consortium name="The Broad Institute Genome Sequencing Center for Infectious Disease"/>
            <person name="Earl A.M."/>
            <person name="Gilmore M.S."/>
            <person name="Lebreton F."/>
            <person name="Walker B."/>
            <person name="Young S.K."/>
            <person name="Zeng Q."/>
            <person name="Gargeya S."/>
            <person name="Fitzgerald M."/>
            <person name="Haas B."/>
            <person name="Abouelleil A."/>
            <person name="Alvarado L."/>
            <person name="Arachchi H.M."/>
            <person name="Berlin A.M."/>
            <person name="Chapman S.B."/>
            <person name="Dewar J."/>
            <person name="Goldberg J."/>
            <person name="Griggs A."/>
            <person name="Gujja S."/>
            <person name="Hansen M."/>
            <person name="Howarth C."/>
            <person name="Imamovic A."/>
            <person name="Larimer J."/>
            <person name="McCowan C."/>
            <person name="Murphy C."/>
            <person name="Neiman D."/>
            <person name="Pearson M."/>
            <person name="Priest M."/>
            <person name="Roberts A."/>
            <person name="Saif S."/>
            <person name="Shea T."/>
            <person name="Sisk P."/>
            <person name="Sykes S."/>
            <person name="Wortman J."/>
            <person name="Nusbaum C."/>
            <person name="Birren B."/>
        </authorList>
    </citation>
    <scope>NUCLEOTIDE SEQUENCE [LARGE SCALE GENOMIC DNA]</scope>
    <source>
        <strain evidence="3 5">ATCC BAA-383</strain>
    </source>
</reference>
<keyword evidence="2" id="KW-1133">Transmembrane helix</keyword>
<organism evidence="3 5">
    <name type="scientific">Enterococcus moraviensis ATCC BAA-383</name>
    <dbReference type="NCBI Taxonomy" id="1158609"/>
    <lineage>
        <taxon>Bacteria</taxon>
        <taxon>Bacillati</taxon>
        <taxon>Bacillota</taxon>
        <taxon>Bacilli</taxon>
        <taxon>Lactobacillales</taxon>
        <taxon>Enterococcaceae</taxon>
        <taxon>Enterococcus</taxon>
    </lineage>
</organism>
<evidence type="ECO:0000256" key="2">
    <source>
        <dbReference type="SAM" id="Phobius"/>
    </source>
</evidence>
<proteinExistence type="predicted"/>
<dbReference type="EMBL" id="ASWB01000003">
    <property type="protein sequence ID" value="EOT66257.1"/>
    <property type="molecule type" value="Genomic_DNA"/>
</dbReference>
<name>R2SKS1_9ENTE</name>
<dbReference type="HOGENOM" id="CLU_1756004_0_0_9"/>
<feature type="region of interest" description="Disordered" evidence="1">
    <location>
        <begin position="117"/>
        <end position="148"/>
    </location>
</feature>
<feature type="compositionally biased region" description="Low complexity" evidence="1">
    <location>
        <begin position="133"/>
        <end position="148"/>
    </location>
</feature>
<dbReference type="AlphaFoldDB" id="R2SKS1"/>
<keyword evidence="2" id="KW-0812">Transmembrane</keyword>
<dbReference type="Gene3D" id="3.10.450.130">
    <property type="entry name" value="folded 79 residue fragment of lin0334 like domains"/>
    <property type="match status" value="1"/>
</dbReference>
<accession>R2SKS1</accession>
<feature type="transmembrane region" description="Helical" evidence="2">
    <location>
        <begin position="7"/>
        <end position="26"/>
    </location>
</feature>
<dbReference type="EMBL" id="AJAS01000026">
    <property type="protein sequence ID" value="EOH95770.1"/>
    <property type="molecule type" value="Genomic_DNA"/>
</dbReference>
<evidence type="ECO:0000313" key="3">
    <source>
        <dbReference type="EMBL" id="EOH95770.1"/>
    </source>
</evidence>
<dbReference type="Proteomes" id="UP000013781">
    <property type="component" value="Unassembled WGS sequence"/>
</dbReference>
<evidence type="ECO:0000313" key="4">
    <source>
        <dbReference type="EMBL" id="EOT66257.1"/>
    </source>
</evidence>
<dbReference type="PATRIC" id="fig|1158609.3.peg.3119"/>
<gene>
    <name evidence="4" type="ORF">I586_02528</name>
    <name evidence="3" type="ORF">UAY_03196</name>
</gene>
<dbReference type="Proteomes" id="UP000014157">
    <property type="component" value="Unassembled WGS sequence"/>
</dbReference>
<dbReference type="Pfam" id="PF07252">
    <property type="entry name" value="DUF1433"/>
    <property type="match status" value="1"/>
</dbReference>
<feature type="compositionally biased region" description="Basic and acidic residues" evidence="1">
    <location>
        <begin position="121"/>
        <end position="132"/>
    </location>
</feature>